<comment type="caution">
    <text evidence="3">The sequence shown here is derived from an EMBL/GenBank/DDBJ whole genome shotgun (WGS) entry which is preliminary data.</text>
</comment>
<dbReference type="EMBL" id="BPQR01000026">
    <property type="protein sequence ID" value="GJE06256.1"/>
    <property type="molecule type" value="Genomic_DNA"/>
</dbReference>
<dbReference type="PROSITE" id="PS51278">
    <property type="entry name" value="GATASE_TYPE_2"/>
    <property type="match status" value="1"/>
</dbReference>
<dbReference type="GO" id="GO:0016787">
    <property type="term" value="F:hydrolase activity"/>
    <property type="evidence" value="ECO:0007669"/>
    <property type="project" value="UniProtKB-KW"/>
</dbReference>
<keyword evidence="1" id="KW-0315">Glutamine amidotransferase</keyword>
<dbReference type="Gene3D" id="3.60.20.10">
    <property type="entry name" value="Glutamine Phosphoribosylpyrophosphate, subunit 1, domain 1"/>
    <property type="match status" value="1"/>
</dbReference>
<dbReference type="Proteomes" id="UP001055102">
    <property type="component" value="Unassembled WGS sequence"/>
</dbReference>
<dbReference type="InterPro" id="IPR017932">
    <property type="entry name" value="GATase_2_dom"/>
</dbReference>
<protein>
    <submittedName>
        <fullName evidence="3">Gamma-glutamyl-hercynylcysteine sulfoxide hydrolase</fullName>
    </submittedName>
</protein>
<reference evidence="3" key="2">
    <citation type="submission" date="2021-08" db="EMBL/GenBank/DDBJ databases">
        <authorList>
            <person name="Tani A."/>
            <person name="Ola A."/>
            <person name="Ogura Y."/>
            <person name="Katsura K."/>
            <person name="Hayashi T."/>
        </authorList>
    </citation>
    <scope>NUCLEOTIDE SEQUENCE</scope>
    <source>
        <strain evidence="3">LMG 23639</strain>
    </source>
</reference>
<dbReference type="InterPro" id="IPR029055">
    <property type="entry name" value="Ntn_hydrolases_N"/>
</dbReference>
<reference evidence="3" key="1">
    <citation type="journal article" date="2021" name="Front. Microbiol.">
        <title>Comprehensive Comparative Genomics and Phenotyping of Methylobacterium Species.</title>
        <authorList>
            <person name="Alessa O."/>
            <person name="Ogura Y."/>
            <person name="Fujitani Y."/>
            <person name="Takami H."/>
            <person name="Hayashi T."/>
            <person name="Sahin N."/>
            <person name="Tani A."/>
        </authorList>
    </citation>
    <scope>NUCLEOTIDE SEQUENCE</scope>
    <source>
        <strain evidence="3">LMG 23639</strain>
    </source>
</reference>
<dbReference type="RefSeq" id="WP_238274889.1">
    <property type="nucleotide sequence ID" value="NZ_BPQR01000026.1"/>
</dbReference>
<feature type="domain" description="Glutamine amidotransferase type-2" evidence="2">
    <location>
        <begin position="2"/>
        <end position="270"/>
    </location>
</feature>
<proteinExistence type="predicted"/>
<dbReference type="PANTHER" id="PTHR43187">
    <property type="entry name" value="GLUTAMINE AMIDOTRANSFERASE DUG3-RELATED"/>
    <property type="match status" value="1"/>
</dbReference>
<accession>A0ABQ4SVJ9</accession>
<evidence type="ECO:0000259" key="2">
    <source>
        <dbReference type="PROSITE" id="PS51278"/>
    </source>
</evidence>
<keyword evidence="3" id="KW-0378">Hydrolase</keyword>
<dbReference type="CDD" id="cd01908">
    <property type="entry name" value="YafJ"/>
    <property type="match status" value="1"/>
</dbReference>
<keyword evidence="4" id="KW-1185">Reference proteome</keyword>
<dbReference type="Pfam" id="PF13230">
    <property type="entry name" value="GATase_4"/>
    <property type="match status" value="1"/>
</dbReference>
<evidence type="ECO:0000313" key="4">
    <source>
        <dbReference type="Proteomes" id="UP001055102"/>
    </source>
</evidence>
<dbReference type="PANTHER" id="PTHR43187:SF1">
    <property type="entry name" value="GLUTAMINE AMIDOTRANSFERASE DUG3-RELATED"/>
    <property type="match status" value="1"/>
</dbReference>
<dbReference type="InterPro" id="IPR026869">
    <property type="entry name" value="EgtC-like"/>
</dbReference>
<name>A0ABQ4SVJ9_9HYPH</name>
<organism evidence="3 4">
    <name type="scientific">Methylobacterium jeotgali</name>
    <dbReference type="NCBI Taxonomy" id="381630"/>
    <lineage>
        <taxon>Bacteria</taxon>
        <taxon>Pseudomonadati</taxon>
        <taxon>Pseudomonadota</taxon>
        <taxon>Alphaproteobacteria</taxon>
        <taxon>Hyphomicrobiales</taxon>
        <taxon>Methylobacteriaceae</taxon>
        <taxon>Methylobacterium</taxon>
    </lineage>
</organism>
<gene>
    <name evidence="3" type="primary">egtC</name>
    <name evidence="3" type="ORF">AOPFMNJM_1571</name>
</gene>
<sequence length="270" mass="29534">MCRFLAYSGEPVFLSDLVCAPKHSLVHQSLHADEGKTETNGDGFGIGWYGEREEPGIYRDISPAWSDENLVNLCRQVRARTFFAHVRASTGTATARLNCHPFVHGRHMFMHNGQIGGYHRIKRRIEALIPDSLYDSRRGTTDSEAIFLLAIANGLVSDPVRAMAGTLGTVRDLMKAAGIAEPLRFTALLTDGDTLTAYRWACDGRPPSLYYREDEAGIVVVSEPIDGCRDGWQVVPKGGTLQARRGERAVLIAPADGARKGLGQGQRIAA</sequence>
<evidence type="ECO:0000313" key="3">
    <source>
        <dbReference type="EMBL" id="GJE06256.1"/>
    </source>
</evidence>
<dbReference type="InterPro" id="IPR052373">
    <property type="entry name" value="Gamma-glu_amide_hydrolase"/>
</dbReference>
<evidence type="ECO:0000256" key="1">
    <source>
        <dbReference type="ARBA" id="ARBA00022962"/>
    </source>
</evidence>
<dbReference type="SUPFAM" id="SSF56235">
    <property type="entry name" value="N-terminal nucleophile aminohydrolases (Ntn hydrolases)"/>
    <property type="match status" value="1"/>
</dbReference>